<dbReference type="PANTHER" id="PTHR43293:SF3">
    <property type="entry name" value="CHOLESTEROL RING-CLEAVING HYDROLASE IPDB SUBUNIT"/>
    <property type="match status" value="1"/>
</dbReference>
<sequence>MDDLYPWRPPSRSDALPHYPARDKVMPLADAIRRHVSGGATVALGTCLEQMIPFAAAHEMIRQRIGDLTLVGPVSDIAFDQLIGAGLAQRVAAAWVGNVMMGSAYCFRRAAEQGKPRALEVVEFSNFTLAQSLHAAAIGAPFLPTRSALGSELVGRNPWLAPIENPLGGGPILAVKPLQPDVTIVHVQRADPHGNSVMWGSLGITADAARASRAVIVTAEEIVTPEQIRRDPNRVVVPGLVVAAVCEARWGAHPSPVQGYYRRDHEAYADYHRRTKTEDGYASWRAEWVDGVKDLGGYLAHLGNERVASLIPMEHHFAEPVDYGY</sequence>
<dbReference type="InterPro" id="IPR004165">
    <property type="entry name" value="CoA_trans_fam_I"/>
</dbReference>
<dbReference type="Proteomes" id="UP000317691">
    <property type="component" value="Unassembled WGS sequence"/>
</dbReference>
<dbReference type="Pfam" id="PF01144">
    <property type="entry name" value="CoA_trans"/>
    <property type="match status" value="1"/>
</dbReference>
<reference evidence="1 2" key="1">
    <citation type="journal article" date="2019" name="Nat. Microbiol.">
        <title>Mediterranean grassland soil C-N compound turnover is dependent on rainfall and depth, and is mediated by genomically divergent microorganisms.</title>
        <authorList>
            <person name="Diamond S."/>
            <person name="Andeer P.F."/>
            <person name="Li Z."/>
            <person name="Crits-Christoph A."/>
            <person name="Burstein D."/>
            <person name="Anantharaman K."/>
            <person name="Lane K.R."/>
            <person name="Thomas B.C."/>
            <person name="Pan C."/>
            <person name="Northen T.R."/>
            <person name="Banfield J.F."/>
        </authorList>
    </citation>
    <scope>NUCLEOTIDE SEQUENCE [LARGE SCALE GENOMIC DNA]</scope>
    <source>
        <strain evidence="1">WS_9</strain>
    </source>
</reference>
<evidence type="ECO:0000313" key="2">
    <source>
        <dbReference type="Proteomes" id="UP000317691"/>
    </source>
</evidence>
<gene>
    <name evidence="1" type="ORF">E6K79_11355</name>
</gene>
<evidence type="ECO:0000313" key="1">
    <source>
        <dbReference type="EMBL" id="TMQ62907.1"/>
    </source>
</evidence>
<dbReference type="InterPro" id="IPR037171">
    <property type="entry name" value="NagB/RpiA_transferase-like"/>
</dbReference>
<dbReference type="AlphaFoldDB" id="A0A538TH05"/>
<accession>A0A538TH05</accession>
<organism evidence="1 2">
    <name type="scientific">Eiseniibacteriota bacterium</name>
    <dbReference type="NCBI Taxonomy" id="2212470"/>
    <lineage>
        <taxon>Bacteria</taxon>
        <taxon>Candidatus Eiseniibacteriota</taxon>
    </lineage>
</organism>
<keyword evidence="1" id="KW-0808">Transferase</keyword>
<dbReference type="PANTHER" id="PTHR43293">
    <property type="entry name" value="ACETATE COA-TRANSFERASE YDIF"/>
    <property type="match status" value="1"/>
</dbReference>
<proteinExistence type="predicted"/>
<dbReference type="GO" id="GO:0008410">
    <property type="term" value="F:CoA-transferase activity"/>
    <property type="evidence" value="ECO:0007669"/>
    <property type="project" value="InterPro"/>
</dbReference>
<dbReference type="SUPFAM" id="SSF100950">
    <property type="entry name" value="NagB/RpiA/CoA transferase-like"/>
    <property type="match status" value="1"/>
</dbReference>
<comment type="caution">
    <text evidence="1">The sequence shown here is derived from an EMBL/GenBank/DDBJ whole genome shotgun (WGS) entry which is preliminary data.</text>
</comment>
<name>A0A538TH05_UNCEI</name>
<dbReference type="Gene3D" id="3.40.1080.10">
    <property type="entry name" value="Glutaconate Coenzyme A-transferase"/>
    <property type="match status" value="1"/>
</dbReference>
<dbReference type="SMART" id="SM00882">
    <property type="entry name" value="CoA_trans"/>
    <property type="match status" value="1"/>
</dbReference>
<dbReference type="Gene3D" id="3.30.30.40">
    <property type="match status" value="1"/>
</dbReference>
<dbReference type="EMBL" id="VBOZ01000035">
    <property type="protein sequence ID" value="TMQ62907.1"/>
    <property type="molecule type" value="Genomic_DNA"/>
</dbReference>
<protein>
    <submittedName>
        <fullName evidence="1">CoA transferase subunit A</fullName>
    </submittedName>
</protein>